<dbReference type="InterPro" id="IPR036135">
    <property type="entry name" value="MoeA_linker/N_sf"/>
</dbReference>
<feature type="non-terminal residue" evidence="2">
    <location>
        <position position="131"/>
    </location>
</feature>
<dbReference type="Pfam" id="PF03453">
    <property type="entry name" value="MoeA_N"/>
    <property type="match status" value="1"/>
</dbReference>
<accession>X0ZU78</accession>
<dbReference type="PANTHER" id="PTHR10192">
    <property type="entry name" value="MOLYBDOPTERIN BIOSYNTHESIS PROTEIN"/>
    <property type="match status" value="1"/>
</dbReference>
<comment type="caution">
    <text evidence="2">The sequence shown here is derived from an EMBL/GenBank/DDBJ whole genome shotgun (WGS) entry which is preliminary data.</text>
</comment>
<protein>
    <recommendedName>
        <fullName evidence="1">MoeA N-terminal and linker domain-containing protein</fullName>
    </recommendedName>
</protein>
<dbReference type="GO" id="GO:0061599">
    <property type="term" value="F:molybdopterin molybdotransferase activity"/>
    <property type="evidence" value="ECO:0007669"/>
    <property type="project" value="TreeGrafter"/>
</dbReference>
<evidence type="ECO:0000259" key="1">
    <source>
        <dbReference type="Pfam" id="PF03453"/>
    </source>
</evidence>
<dbReference type="InterPro" id="IPR038987">
    <property type="entry name" value="MoeA-like"/>
</dbReference>
<dbReference type="GO" id="GO:0006777">
    <property type="term" value="P:Mo-molybdopterin cofactor biosynthetic process"/>
    <property type="evidence" value="ECO:0007669"/>
    <property type="project" value="TreeGrafter"/>
</dbReference>
<gene>
    <name evidence="2" type="ORF">S01H4_10360</name>
</gene>
<proteinExistence type="predicted"/>
<dbReference type="GO" id="GO:0005829">
    <property type="term" value="C:cytosol"/>
    <property type="evidence" value="ECO:0007669"/>
    <property type="project" value="TreeGrafter"/>
</dbReference>
<feature type="domain" description="MoeA N-terminal and linker" evidence="1">
    <location>
        <begin position="2"/>
        <end position="118"/>
    </location>
</feature>
<sequence length="131" mass="13954">MITPEKALQIILENISILKPKDVPIADSLGLVVAEDVSSEENIPPFDNSAMDGFAVRSKDTVGASPKNPATLLLRGEALMAGTTPKVKLKEQTAVGIMTGAPIPLGADTVIPVEFCKKLEDRVIVYTHYPA</sequence>
<name>X0ZU78_9ZZZZ</name>
<dbReference type="PANTHER" id="PTHR10192:SF5">
    <property type="entry name" value="GEPHYRIN"/>
    <property type="match status" value="1"/>
</dbReference>
<dbReference type="Gene3D" id="2.170.190.11">
    <property type="entry name" value="Molybdopterin biosynthesis moea protein, domain 3"/>
    <property type="match status" value="1"/>
</dbReference>
<reference evidence="2" key="1">
    <citation type="journal article" date="2014" name="Front. Microbiol.">
        <title>High frequency of phylogenetically diverse reductive dehalogenase-homologous genes in deep subseafloor sedimentary metagenomes.</title>
        <authorList>
            <person name="Kawai M."/>
            <person name="Futagami T."/>
            <person name="Toyoda A."/>
            <person name="Takaki Y."/>
            <person name="Nishi S."/>
            <person name="Hori S."/>
            <person name="Arai W."/>
            <person name="Tsubouchi T."/>
            <person name="Morono Y."/>
            <person name="Uchiyama I."/>
            <person name="Ito T."/>
            <person name="Fujiyama A."/>
            <person name="Inagaki F."/>
            <person name="Takami H."/>
        </authorList>
    </citation>
    <scope>NUCLEOTIDE SEQUENCE</scope>
    <source>
        <strain evidence="2">Expedition CK06-06</strain>
    </source>
</reference>
<dbReference type="InterPro" id="IPR005110">
    <property type="entry name" value="MoeA_linker/N"/>
</dbReference>
<evidence type="ECO:0000313" key="2">
    <source>
        <dbReference type="EMBL" id="GAG63998.1"/>
    </source>
</evidence>
<dbReference type="AlphaFoldDB" id="X0ZU78"/>
<dbReference type="SUPFAM" id="SSF63882">
    <property type="entry name" value="MoeA N-terminal region -like"/>
    <property type="match status" value="1"/>
</dbReference>
<dbReference type="EMBL" id="BART01003945">
    <property type="protein sequence ID" value="GAG63998.1"/>
    <property type="molecule type" value="Genomic_DNA"/>
</dbReference>
<organism evidence="2">
    <name type="scientific">marine sediment metagenome</name>
    <dbReference type="NCBI Taxonomy" id="412755"/>
    <lineage>
        <taxon>unclassified sequences</taxon>
        <taxon>metagenomes</taxon>
        <taxon>ecological metagenomes</taxon>
    </lineage>
</organism>